<evidence type="ECO:0000256" key="1">
    <source>
        <dbReference type="ARBA" id="ARBA00001946"/>
    </source>
</evidence>
<evidence type="ECO:0000313" key="7">
    <source>
        <dbReference type="Proteomes" id="UP000515838"/>
    </source>
</evidence>
<feature type="domain" description="GGDEF" evidence="5">
    <location>
        <begin position="195"/>
        <end position="325"/>
    </location>
</feature>
<dbReference type="PROSITE" id="PS50887">
    <property type="entry name" value="GGDEF"/>
    <property type="match status" value="1"/>
</dbReference>
<dbReference type="InterPro" id="IPR050469">
    <property type="entry name" value="Diguanylate_Cyclase"/>
</dbReference>
<comment type="cofactor">
    <cofactor evidence="1">
        <name>Mg(2+)</name>
        <dbReference type="ChEBI" id="CHEBI:18420"/>
    </cofactor>
</comment>
<dbReference type="OrthoDB" id="9803824at2"/>
<reference evidence="6 7" key="1">
    <citation type="submission" date="2020-08" db="EMBL/GenBank/DDBJ databases">
        <title>Streptomycin Non-resistant strain, P. mexicana.</title>
        <authorList>
            <person name="Ganesh-Kumar S."/>
            <person name="Zhe T."/>
            <person name="Yu Z."/>
            <person name="Min Y."/>
        </authorList>
    </citation>
    <scope>NUCLEOTIDE SEQUENCE [LARGE SCALE GENOMIC DNA]</scope>
    <source>
        <strain evidence="6 7">GTZY2</strain>
    </source>
</reference>
<dbReference type="SMART" id="SM00267">
    <property type="entry name" value="GGDEF"/>
    <property type="match status" value="1"/>
</dbReference>
<evidence type="ECO:0000256" key="4">
    <source>
        <dbReference type="SAM" id="Phobius"/>
    </source>
</evidence>
<dbReference type="InterPro" id="IPR029787">
    <property type="entry name" value="Nucleotide_cyclase"/>
</dbReference>
<accession>A0A7G9TAH8</accession>
<dbReference type="Gene3D" id="3.30.70.270">
    <property type="match status" value="1"/>
</dbReference>
<protein>
    <recommendedName>
        <fullName evidence="2">diguanylate cyclase</fullName>
        <ecNumber evidence="2">2.7.7.65</ecNumber>
    </recommendedName>
</protein>
<organism evidence="6 7">
    <name type="scientific">Pseudoxanthomonas mexicana</name>
    <dbReference type="NCBI Taxonomy" id="128785"/>
    <lineage>
        <taxon>Bacteria</taxon>
        <taxon>Pseudomonadati</taxon>
        <taxon>Pseudomonadota</taxon>
        <taxon>Gammaproteobacteria</taxon>
        <taxon>Lysobacterales</taxon>
        <taxon>Lysobacteraceae</taxon>
        <taxon>Pseudoxanthomonas</taxon>
    </lineage>
</organism>
<dbReference type="SUPFAM" id="SSF55073">
    <property type="entry name" value="Nucleotide cyclase"/>
    <property type="match status" value="1"/>
</dbReference>
<gene>
    <name evidence="6" type="ORF">IAE60_14360</name>
</gene>
<evidence type="ECO:0000259" key="5">
    <source>
        <dbReference type="PROSITE" id="PS50887"/>
    </source>
</evidence>
<feature type="transmembrane region" description="Helical" evidence="4">
    <location>
        <begin position="107"/>
        <end position="127"/>
    </location>
</feature>
<dbReference type="AlphaFoldDB" id="A0A7G9TAH8"/>
<dbReference type="EC" id="2.7.7.65" evidence="2"/>
<feature type="transmembrane region" description="Helical" evidence="4">
    <location>
        <begin position="70"/>
        <end position="95"/>
    </location>
</feature>
<dbReference type="PANTHER" id="PTHR45138">
    <property type="entry name" value="REGULATORY COMPONENTS OF SENSORY TRANSDUCTION SYSTEM"/>
    <property type="match status" value="1"/>
</dbReference>
<dbReference type="CDD" id="cd01949">
    <property type="entry name" value="GGDEF"/>
    <property type="match status" value="1"/>
</dbReference>
<evidence type="ECO:0000256" key="3">
    <source>
        <dbReference type="ARBA" id="ARBA00034247"/>
    </source>
</evidence>
<dbReference type="GeneID" id="81472165"/>
<name>A0A7G9TAH8_PSEMX</name>
<dbReference type="GO" id="GO:0043709">
    <property type="term" value="P:cell adhesion involved in single-species biofilm formation"/>
    <property type="evidence" value="ECO:0007669"/>
    <property type="project" value="TreeGrafter"/>
</dbReference>
<comment type="catalytic activity">
    <reaction evidence="3">
        <text>2 GTP = 3',3'-c-di-GMP + 2 diphosphate</text>
        <dbReference type="Rhea" id="RHEA:24898"/>
        <dbReference type="ChEBI" id="CHEBI:33019"/>
        <dbReference type="ChEBI" id="CHEBI:37565"/>
        <dbReference type="ChEBI" id="CHEBI:58805"/>
        <dbReference type="EC" id="2.7.7.65"/>
    </reaction>
</comment>
<keyword evidence="4" id="KW-1133">Transmembrane helix</keyword>
<proteinExistence type="predicted"/>
<dbReference type="RefSeq" id="WP_162111359.1">
    <property type="nucleotide sequence ID" value="NZ_CP060731.1"/>
</dbReference>
<dbReference type="GO" id="GO:1902201">
    <property type="term" value="P:negative regulation of bacterial-type flagellum-dependent cell motility"/>
    <property type="evidence" value="ECO:0007669"/>
    <property type="project" value="TreeGrafter"/>
</dbReference>
<dbReference type="Proteomes" id="UP000515838">
    <property type="component" value="Chromosome"/>
</dbReference>
<sequence>MKPKRRDFRLDIIVLLGFTAAATIASFGVYRMWVGEWTKAWFDLAVVAAVAAPVIHAWRGGDSLRAGNVLAALNSAATFGACLLLGHTALTWTYLVLLTNFFIAHRWMAVVCNTLLIVGMQLIPGFFHDGVHAASVLVSASLITVFSLIFAARTQDDRVQLERLAAIDALTGVPNRRSMERALADAVGRFQRGERRFGLVVLDLDHFKDVNDQYGHAAGDAAIADLASILRFEMRRNDQVFRFGGEEFVALLELDGTEDLEAATERLRKAVRSSLRGPGGRITISLGAAMLREQEKTWHDWFSRADAALYRAKSAGRDSYVIADDLF</sequence>
<dbReference type="GO" id="GO:0052621">
    <property type="term" value="F:diguanylate cyclase activity"/>
    <property type="evidence" value="ECO:0007669"/>
    <property type="project" value="UniProtKB-EC"/>
</dbReference>
<feature type="transmembrane region" description="Helical" evidence="4">
    <location>
        <begin position="12"/>
        <end position="34"/>
    </location>
</feature>
<dbReference type="FunFam" id="3.30.70.270:FF:000001">
    <property type="entry name" value="Diguanylate cyclase domain protein"/>
    <property type="match status" value="1"/>
</dbReference>
<dbReference type="PANTHER" id="PTHR45138:SF9">
    <property type="entry name" value="DIGUANYLATE CYCLASE DGCM-RELATED"/>
    <property type="match status" value="1"/>
</dbReference>
<dbReference type="Pfam" id="PF00990">
    <property type="entry name" value="GGDEF"/>
    <property type="match status" value="1"/>
</dbReference>
<keyword evidence="4" id="KW-0472">Membrane</keyword>
<feature type="transmembrane region" description="Helical" evidence="4">
    <location>
        <begin position="134"/>
        <end position="152"/>
    </location>
</feature>
<dbReference type="InterPro" id="IPR043128">
    <property type="entry name" value="Rev_trsase/Diguanyl_cyclase"/>
</dbReference>
<dbReference type="InterPro" id="IPR000160">
    <property type="entry name" value="GGDEF_dom"/>
</dbReference>
<dbReference type="EMBL" id="CP060731">
    <property type="protein sequence ID" value="QNN77103.1"/>
    <property type="molecule type" value="Genomic_DNA"/>
</dbReference>
<dbReference type="GO" id="GO:0005886">
    <property type="term" value="C:plasma membrane"/>
    <property type="evidence" value="ECO:0007669"/>
    <property type="project" value="TreeGrafter"/>
</dbReference>
<keyword evidence="4" id="KW-0812">Transmembrane</keyword>
<evidence type="ECO:0000256" key="2">
    <source>
        <dbReference type="ARBA" id="ARBA00012528"/>
    </source>
</evidence>
<evidence type="ECO:0000313" key="6">
    <source>
        <dbReference type="EMBL" id="QNN77103.1"/>
    </source>
</evidence>
<dbReference type="NCBIfam" id="TIGR00254">
    <property type="entry name" value="GGDEF"/>
    <property type="match status" value="1"/>
</dbReference>